<dbReference type="EMBL" id="KK852859">
    <property type="protein sequence ID" value="KDR14853.1"/>
    <property type="molecule type" value="Genomic_DNA"/>
</dbReference>
<evidence type="ECO:0000313" key="1">
    <source>
        <dbReference type="EMBL" id="KDR14853.1"/>
    </source>
</evidence>
<dbReference type="Proteomes" id="UP000027135">
    <property type="component" value="Unassembled WGS sequence"/>
</dbReference>
<dbReference type="AlphaFoldDB" id="A0A067R8V7"/>
<organism evidence="1 2">
    <name type="scientific">Zootermopsis nevadensis</name>
    <name type="common">Dampwood termite</name>
    <dbReference type="NCBI Taxonomy" id="136037"/>
    <lineage>
        <taxon>Eukaryota</taxon>
        <taxon>Metazoa</taxon>
        <taxon>Ecdysozoa</taxon>
        <taxon>Arthropoda</taxon>
        <taxon>Hexapoda</taxon>
        <taxon>Insecta</taxon>
        <taxon>Pterygota</taxon>
        <taxon>Neoptera</taxon>
        <taxon>Polyneoptera</taxon>
        <taxon>Dictyoptera</taxon>
        <taxon>Blattodea</taxon>
        <taxon>Blattoidea</taxon>
        <taxon>Termitoidae</taxon>
        <taxon>Termopsidae</taxon>
        <taxon>Zootermopsis</taxon>
    </lineage>
</organism>
<protein>
    <submittedName>
        <fullName evidence="1">Uncharacterized protein</fullName>
    </submittedName>
</protein>
<evidence type="ECO:0000313" key="2">
    <source>
        <dbReference type="Proteomes" id="UP000027135"/>
    </source>
</evidence>
<dbReference type="InParanoid" id="A0A067R8V7"/>
<reference evidence="1 2" key="1">
    <citation type="journal article" date="2014" name="Nat. Commun.">
        <title>Molecular traces of alternative social organization in a termite genome.</title>
        <authorList>
            <person name="Terrapon N."/>
            <person name="Li C."/>
            <person name="Robertson H.M."/>
            <person name="Ji L."/>
            <person name="Meng X."/>
            <person name="Booth W."/>
            <person name="Chen Z."/>
            <person name="Childers C.P."/>
            <person name="Glastad K.M."/>
            <person name="Gokhale K."/>
            <person name="Gowin J."/>
            <person name="Gronenberg W."/>
            <person name="Hermansen R.A."/>
            <person name="Hu H."/>
            <person name="Hunt B.G."/>
            <person name="Huylmans A.K."/>
            <person name="Khalil S.M."/>
            <person name="Mitchell R.D."/>
            <person name="Munoz-Torres M.C."/>
            <person name="Mustard J.A."/>
            <person name="Pan H."/>
            <person name="Reese J.T."/>
            <person name="Scharf M.E."/>
            <person name="Sun F."/>
            <person name="Vogel H."/>
            <person name="Xiao J."/>
            <person name="Yang W."/>
            <person name="Yang Z."/>
            <person name="Yang Z."/>
            <person name="Zhou J."/>
            <person name="Zhu J."/>
            <person name="Brent C.S."/>
            <person name="Elsik C.G."/>
            <person name="Goodisman M.A."/>
            <person name="Liberles D.A."/>
            <person name="Roe R.M."/>
            <person name="Vargo E.L."/>
            <person name="Vilcinskas A."/>
            <person name="Wang J."/>
            <person name="Bornberg-Bauer E."/>
            <person name="Korb J."/>
            <person name="Zhang G."/>
            <person name="Liebig J."/>
        </authorList>
    </citation>
    <scope>NUCLEOTIDE SEQUENCE [LARGE SCALE GENOMIC DNA]</scope>
    <source>
        <tissue evidence="1">Whole organism</tissue>
    </source>
</reference>
<name>A0A067R8V7_ZOONE</name>
<sequence>MPQTPTPQRNNLIISEAIFGVDFTITEIEPRQNFEANYSKLPDIAVEVYNNISVDEKQLDRRMAKEELSYYATGMLWLKLLEVKAKQPNHALARDEKAIRKAASEETFNVPQHIYAYLQEIGTYADRMGKETELNIPDLPIQRAGGLRDYHTAKIDAETHIYLKRCQA</sequence>
<proteinExistence type="predicted"/>
<keyword evidence="2" id="KW-1185">Reference proteome</keyword>
<gene>
    <name evidence="1" type="ORF">L798_11493</name>
</gene>
<accession>A0A067R8V7</accession>